<evidence type="ECO:0000256" key="2">
    <source>
        <dbReference type="ARBA" id="ARBA00006363"/>
    </source>
</evidence>
<dbReference type="PANTHER" id="PTHR10948:SF23">
    <property type="entry name" value="TRANSPOSASE INSI FOR INSERTION SEQUENCE ELEMENT IS30A-RELATED"/>
    <property type="match status" value="1"/>
</dbReference>
<evidence type="ECO:0000313" key="8">
    <source>
        <dbReference type="EMBL" id="MDN4172343.1"/>
    </source>
</evidence>
<dbReference type="InterPro" id="IPR001598">
    <property type="entry name" value="Transposase_IS30_CS"/>
</dbReference>
<keyword evidence="5" id="KW-0233">DNA recombination</keyword>
<dbReference type="EMBL" id="JAUHJQ010000001">
    <property type="protein sequence ID" value="MDN4172343.1"/>
    <property type="molecule type" value="Genomic_DNA"/>
</dbReference>
<comment type="caution">
    <text evidence="8">The sequence shown here is derived from an EMBL/GenBank/DDBJ whole genome shotgun (WGS) entry which is preliminary data.</text>
</comment>
<dbReference type="Pfam" id="PF00665">
    <property type="entry name" value="rve"/>
    <property type="match status" value="1"/>
</dbReference>
<dbReference type="InterPro" id="IPR012337">
    <property type="entry name" value="RNaseH-like_sf"/>
</dbReference>
<feature type="domain" description="Integrase catalytic" evidence="7">
    <location>
        <begin position="221"/>
        <end position="384"/>
    </location>
</feature>
<keyword evidence="9" id="KW-1185">Reference proteome</keyword>
<dbReference type="InterPro" id="IPR051917">
    <property type="entry name" value="Transposase-Integrase"/>
</dbReference>
<evidence type="ECO:0000256" key="4">
    <source>
        <dbReference type="ARBA" id="ARBA00023125"/>
    </source>
</evidence>
<dbReference type="RefSeq" id="WP_300951236.1">
    <property type="nucleotide sequence ID" value="NZ_JAUHJQ010000001.1"/>
</dbReference>
<evidence type="ECO:0000256" key="6">
    <source>
        <dbReference type="SAM" id="MobiDB-lite"/>
    </source>
</evidence>
<dbReference type="PROSITE" id="PS01043">
    <property type="entry name" value="TRANSPOSASE_IS30"/>
    <property type="match status" value="1"/>
</dbReference>
<evidence type="ECO:0000313" key="9">
    <source>
        <dbReference type="Proteomes" id="UP001168620"/>
    </source>
</evidence>
<protein>
    <submittedName>
        <fullName evidence="8">IS30 family transposase</fullName>
    </submittedName>
</protein>
<dbReference type="Pfam" id="PF13936">
    <property type="entry name" value="HTH_38"/>
    <property type="match status" value="1"/>
</dbReference>
<dbReference type="PROSITE" id="PS50994">
    <property type="entry name" value="INTEGRASE"/>
    <property type="match status" value="1"/>
</dbReference>
<keyword evidence="4" id="KW-0238">DNA-binding</keyword>
<reference evidence="8" key="1">
    <citation type="submission" date="2023-06" db="EMBL/GenBank/DDBJ databases">
        <title>Draft genome sequence of Nocardioides sp. SOB77.</title>
        <authorList>
            <person name="Zhang G."/>
        </authorList>
    </citation>
    <scope>NUCLEOTIDE SEQUENCE</scope>
    <source>
        <strain evidence="8">SOB77</strain>
    </source>
</reference>
<gene>
    <name evidence="8" type="ORF">QWY28_05270</name>
</gene>
<evidence type="ECO:0000256" key="3">
    <source>
        <dbReference type="ARBA" id="ARBA00022578"/>
    </source>
</evidence>
<evidence type="ECO:0000259" key="7">
    <source>
        <dbReference type="PROSITE" id="PS50994"/>
    </source>
</evidence>
<dbReference type="InterPro" id="IPR001584">
    <property type="entry name" value="Integrase_cat-core"/>
</dbReference>
<dbReference type="PANTHER" id="PTHR10948">
    <property type="entry name" value="TRANSPOSASE"/>
    <property type="match status" value="1"/>
</dbReference>
<dbReference type="NCBIfam" id="NF033563">
    <property type="entry name" value="transpos_IS30"/>
    <property type="match status" value="1"/>
</dbReference>
<keyword evidence="3" id="KW-0815">Transposition</keyword>
<evidence type="ECO:0000256" key="5">
    <source>
        <dbReference type="ARBA" id="ARBA00023172"/>
    </source>
</evidence>
<comment type="similarity">
    <text evidence="2">Belongs to the transposase IS30 family.</text>
</comment>
<dbReference type="InterPro" id="IPR036397">
    <property type="entry name" value="RNaseH_sf"/>
</dbReference>
<proteinExistence type="inferred from homology"/>
<evidence type="ECO:0000256" key="1">
    <source>
        <dbReference type="ARBA" id="ARBA00002190"/>
    </source>
</evidence>
<dbReference type="InterPro" id="IPR053392">
    <property type="entry name" value="Transposase_IS30-like"/>
</dbReference>
<feature type="region of interest" description="Disordered" evidence="6">
    <location>
        <begin position="105"/>
        <end position="124"/>
    </location>
</feature>
<sequence>MPHGVLVPREVRGEFWSLVRAGMSPAQAAIGLGASKDAGNMWFRNAGGVKPTLPKPGLRTRRALTLEDRESIGLLHAARTGVREIARALGRDPSVISRELARNTTKSGGYRPLGAHQRTEVRARRPKVAKLAQPGPLRDFVVAKLDEDWSPRQIANVLAVEHPEDPDRRVCAETVYQSIYIQSRGALKRDLAAHLRRGRTQRKPQNRPQERRGRLVGTISISQRPAEAADRAVPGHWEGDLIMGRENGSAIGTLVERSTRFVLLIHLPGRHTASEFHDAVIPTLNSLPAELKRSLTWDNGKEMAMHREITMATDMAIYFADPRSPWQRGSNENANGLLRQYFPKGVSLRQYSPADLTEAARRLNTRPRETLGWKTPAQALNQLLSEPFKTPGVA</sequence>
<organism evidence="8 9">
    <name type="scientific">Nocardioides oceani</name>
    <dbReference type="NCBI Taxonomy" id="3058369"/>
    <lineage>
        <taxon>Bacteria</taxon>
        <taxon>Bacillati</taxon>
        <taxon>Actinomycetota</taxon>
        <taxon>Actinomycetes</taxon>
        <taxon>Propionibacteriales</taxon>
        <taxon>Nocardioidaceae</taxon>
        <taxon>Nocardioides</taxon>
    </lineage>
</organism>
<dbReference type="Proteomes" id="UP001168620">
    <property type="component" value="Unassembled WGS sequence"/>
</dbReference>
<accession>A0ABT8FCC4</accession>
<name>A0ABT8FCC4_9ACTN</name>
<comment type="function">
    <text evidence="1">Required for the transposition of the insertion element.</text>
</comment>
<dbReference type="SUPFAM" id="SSF53098">
    <property type="entry name" value="Ribonuclease H-like"/>
    <property type="match status" value="1"/>
</dbReference>
<dbReference type="InterPro" id="IPR025246">
    <property type="entry name" value="IS30-like_HTH"/>
</dbReference>
<dbReference type="Gene3D" id="3.30.420.10">
    <property type="entry name" value="Ribonuclease H-like superfamily/Ribonuclease H"/>
    <property type="match status" value="1"/>
</dbReference>